<name>A0A1M5TUN0_9FIRM</name>
<dbReference type="GO" id="GO:0005524">
    <property type="term" value="F:ATP binding"/>
    <property type="evidence" value="ECO:0007669"/>
    <property type="project" value="UniProtKB-KW"/>
</dbReference>
<dbReference type="EMBL" id="FQXI01000012">
    <property type="protein sequence ID" value="SHH54113.1"/>
    <property type="molecule type" value="Genomic_DNA"/>
</dbReference>
<dbReference type="SUPFAM" id="SSF52540">
    <property type="entry name" value="P-loop containing nucleoside triphosphate hydrolases"/>
    <property type="match status" value="1"/>
</dbReference>
<dbReference type="PROSITE" id="PS50112">
    <property type="entry name" value="PAS"/>
    <property type="match status" value="1"/>
</dbReference>
<dbReference type="RefSeq" id="WP_073185153.1">
    <property type="nucleotide sequence ID" value="NZ_FQXI01000012.1"/>
</dbReference>
<feature type="domain" description="PAS" evidence="7">
    <location>
        <begin position="212"/>
        <end position="267"/>
    </location>
</feature>
<dbReference type="Pfam" id="PF00989">
    <property type="entry name" value="PAS"/>
    <property type="match status" value="1"/>
</dbReference>
<evidence type="ECO:0000259" key="7">
    <source>
        <dbReference type="PROSITE" id="PS50112"/>
    </source>
</evidence>
<dbReference type="InterPro" id="IPR025944">
    <property type="entry name" value="Sigma_54_int_dom_CS"/>
</dbReference>
<dbReference type="PANTHER" id="PTHR32071">
    <property type="entry name" value="TRANSCRIPTIONAL REGULATORY PROTEIN"/>
    <property type="match status" value="1"/>
</dbReference>
<dbReference type="PROSITE" id="PS00675">
    <property type="entry name" value="SIGMA54_INTERACT_1"/>
    <property type="match status" value="1"/>
</dbReference>
<dbReference type="InterPro" id="IPR025943">
    <property type="entry name" value="Sigma_54_int_dom_ATP-bd_2"/>
</dbReference>
<evidence type="ECO:0000313" key="8">
    <source>
        <dbReference type="EMBL" id="SHH54113.1"/>
    </source>
</evidence>
<evidence type="ECO:0000256" key="5">
    <source>
        <dbReference type="ARBA" id="ARBA00023163"/>
    </source>
</evidence>
<dbReference type="SUPFAM" id="SSF55785">
    <property type="entry name" value="PYP-like sensor domain (PAS domain)"/>
    <property type="match status" value="1"/>
</dbReference>
<dbReference type="InterPro" id="IPR002078">
    <property type="entry name" value="Sigma_54_int"/>
</dbReference>
<evidence type="ECO:0000256" key="4">
    <source>
        <dbReference type="ARBA" id="ARBA00023125"/>
    </source>
</evidence>
<reference evidence="8 9" key="1">
    <citation type="submission" date="2016-11" db="EMBL/GenBank/DDBJ databases">
        <authorList>
            <person name="Jaros S."/>
            <person name="Januszkiewicz K."/>
            <person name="Wedrychowicz H."/>
        </authorList>
    </citation>
    <scope>NUCLEOTIDE SEQUENCE [LARGE SCALE GENOMIC DNA]</scope>
    <source>
        <strain evidence="8 9">DSM 21120</strain>
    </source>
</reference>
<dbReference type="PROSITE" id="PS00676">
    <property type="entry name" value="SIGMA54_INTERACT_2"/>
    <property type="match status" value="1"/>
</dbReference>
<dbReference type="InterPro" id="IPR058031">
    <property type="entry name" value="AAA_lid_NorR"/>
</dbReference>
<dbReference type="Proteomes" id="UP000184032">
    <property type="component" value="Unassembled WGS sequence"/>
</dbReference>
<dbReference type="SMART" id="SM00382">
    <property type="entry name" value="AAA"/>
    <property type="match status" value="1"/>
</dbReference>
<sequence>MKRITILSIDEDSSQFYKNQVTSIFKDNIKVDYRNLEMEPVLPIVETDLILYTDPEIINLLIDKIQCNVSQLMMKRTIPKKVLREINKIERDSDVLVVNNNEFMANETMALIYQLGKTDIQMEPYFPGKVVSKKKYDYILHIAPEKFDFLGDIVGKDIVTGHRILDISNALDIIYMLNIDEKISREIILKMMSVVPTYWYGVNYSMERKLISEVQLEYILNDLDSGVLILDKDYDISTINKPFSEIFGLSEREIAYKNFFEVFNKEEAFKTLVRKVEVREELTNINGIECFISVGNIDYEGNSYGKIILVKEYFDVVEMFNKSNKIVKSGYFSKYTFEDIIGKSNLMKKTISEAKKFAATDHPVLILGETGTGKELFAGAIHNASNRKKEPFIAINCSTLSKTLLESELFGYEEGSFTGAKKGGKIGLFERASGGTLFLDEIGDLPMELQPRLLRALEEQSIMRVGGDKVIKINTRIVAATNRNINKMVDSGEFRRDLMYRLNVFELDLPSLRERPEDIPYILNNFMVANNLSRKFSFGFETFLKSYRWPGNVRELKNLLSYLEVMTEREIYFCSVPGYLKSRENFEDGIVKYLILLLIYALKVINVSPGRRTLERVFSEMYFKISEVEVRNLVSELEKTKLIEINVGRIGNTITSVGMDYLIEHKYLLNGEESEIIIKLKELVDDIL</sequence>
<evidence type="ECO:0000259" key="6">
    <source>
        <dbReference type="PROSITE" id="PS50045"/>
    </source>
</evidence>
<gene>
    <name evidence="8" type="ORF">SAMN02745245_01565</name>
</gene>
<dbReference type="Pfam" id="PF25601">
    <property type="entry name" value="AAA_lid_14"/>
    <property type="match status" value="1"/>
</dbReference>
<keyword evidence="2" id="KW-0067">ATP-binding</keyword>
<dbReference type="Gene3D" id="1.10.10.10">
    <property type="entry name" value="Winged helix-like DNA-binding domain superfamily/Winged helix DNA-binding domain"/>
    <property type="match status" value="1"/>
</dbReference>
<proteinExistence type="predicted"/>
<dbReference type="Gene3D" id="1.10.8.60">
    <property type="match status" value="1"/>
</dbReference>
<keyword evidence="3" id="KW-0805">Transcription regulation</keyword>
<feature type="domain" description="Sigma-54 factor interaction" evidence="6">
    <location>
        <begin position="340"/>
        <end position="565"/>
    </location>
</feature>
<dbReference type="STRING" id="1120995.SAMN02745245_01565"/>
<evidence type="ECO:0000256" key="1">
    <source>
        <dbReference type="ARBA" id="ARBA00022741"/>
    </source>
</evidence>
<organism evidence="8 9">
    <name type="scientific">Anaerosphaera aminiphila DSM 21120</name>
    <dbReference type="NCBI Taxonomy" id="1120995"/>
    <lineage>
        <taxon>Bacteria</taxon>
        <taxon>Bacillati</taxon>
        <taxon>Bacillota</taxon>
        <taxon>Tissierellia</taxon>
        <taxon>Tissierellales</taxon>
        <taxon>Peptoniphilaceae</taxon>
        <taxon>Anaerosphaera</taxon>
    </lineage>
</organism>
<dbReference type="CDD" id="cd00009">
    <property type="entry name" value="AAA"/>
    <property type="match status" value="1"/>
</dbReference>
<dbReference type="Gene3D" id="3.40.50.300">
    <property type="entry name" value="P-loop containing nucleotide triphosphate hydrolases"/>
    <property type="match status" value="1"/>
</dbReference>
<dbReference type="PANTHER" id="PTHR32071:SF57">
    <property type="entry name" value="C4-DICARBOXYLATE TRANSPORT TRANSCRIPTIONAL REGULATORY PROTEIN DCTD"/>
    <property type="match status" value="1"/>
</dbReference>
<evidence type="ECO:0000313" key="9">
    <source>
        <dbReference type="Proteomes" id="UP000184032"/>
    </source>
</evidence>
<keyword evidence="1" id="KW-0547">Nucleotide-binding</keyword>
<evidence type="ECO:0000256" key="2">
    <source>
        <dbReference type="ARBA" id="ARBA00022840"/>
    </source>
</evidence>
<keyword evidence="9" id="KW-1185">Reference proteome</keyword>
<dbReference type="OrthoDB" id="5411866at2"/>
<dbReference type="GO" id="GO:0006355">
    <property type="term" value="P:regulation of DNA-templated transcription"/>
    <property type="evidence" value="ECO:0007669"/>
    <property type="project" value="InterPro"/>
</dbReference>
<evidence type="ECO:0000256" key="3">
    <source>
        <dbReference type="ARBA" id="ARBA00023015"/>
    </source>
</evidence>
<dbReference type="InterPro" id="IPR003593">
    <property type="entry name" value="AAA+_ATPase"/>
</dbReference>
<dbReference type="FunFam" id="3.40.50.300:FF:000006">
    <property type="entry name" value="DNA-binding transcriptional regulator NtrC"/>
    <property type="match status" value="1"/>
</dbReference>
<dbReference type="InterPro" id="IPR013767">
    <property type="entry name" value="PAS_fold"/>
</dbReference>
<dbReference type="InterPro" id="IPR036388">
    <property type="entry name" value="WH-like_DNA-bd_sf"/>
</dbReference>
<dbReference type="InterPro" id="IPR027417">
    <property type="entry name" value="P-loop_NTPase"/>
</dbReference>
<dbReference type="Pfam" id="PF00158">
    <property type="entry name" value="Sigma54_activat"/>
    <property type="match status" value="1"/>
</dbReference>
<dbReference type="PROSITE" id="PS00688">
    <property type="entry name" value="SIGMA54_INTERACT_3"/>
    <property type="match status" value="1"/>
</dbReference>
<dbReference type="InterPro" id="IPR035965">
    <property type="entry name" value="PAS-like_dom_sf"/>
</dbReference>
<dbReference type="InterPro" id="IPR000014">
    <property type="entry name" value="PAS"/>
</dbReference>
<protein>
    <submittedName>
        <fullName evidence="8">PAS fold</fullName>
    </submittedName>
</protein>
<dbReference type="GO" id="GO:0003677">
    <property type="term" value="F:DNA binding"/>
    <property type="evidence" value="ECO:0007669"/>
    <property type="project" value="UniProtKB-KW"/>
</dbReference>
<dbReference type="InterPro" id="IPR025662">
    <property type="entry name" value="Sigma_54_int_dom_ATP-bd_1"/>
</dbReference>
<dbReference type="PROSITE" id="PS50045">
    <property type="entry name" value="SIGMA54_INTERACT_4"/>
    <property type="match status" value="1"/>
</dbReference>
<dbReference type="AlphaFoldDB" id="A0A1M5TUN0"/>
<keyword evidence="5" id="KW-0804">Transcription</keyword>
<keyword evidence="4" id="KW-0238">DNA-binding</keyword>
<dbReference type="Gene3D" id="3.30.450.20">
    <property type="entry name" value="PAS domain"/>
    <property type="match status" value="1"/>
</dbReference>
<accession>A0A1M5TUN0</accession>